<evidence type="ECO:0000256" key="2">
    <source>
        <dbReference type="SAM" id="SignalP"/>
    </source>
</evidence>
<dbReference type="Proteomes" id="UP000235388">
    <property type="component" value="Unassembled WGS sequence"/>
</dbReference>
<comment type="caution">
    <text evidence="3">The sequence shown here is derived from an EMBL/GenBank/DDBJ whole genome shotgun (WGS) entry which is preliminary data.</text>
</comment>
<gene>
    <name evidence="3" type="ORF">PCANC_13485</name>
</gene>
<feature type="chain" id="PRO_5014639669" evidence="2">
    <location>
        <begin position="22"/>
        <end position="110"/>
    </location>
</feature>
<feature type="compositionally biased region" description="Basic and acidic residues" evidence="1">
    <location>
        <begin position="78"/>
        <end position="110"/>
    </location>
</feature>
<accession>A0A2N5V4Q2</accession>
<keyword evidence="4" id="KW-1185">Reference proteome</keyword>
<reference evidence="3 4" key="1">
    <citation type="submission" date="2017-11" db="EMBL/GenBank/DDBJ databases">
        <title>De novo assembly and phasing of dikaryotic genomes from two isolates of Puccinia coronata f. sp. avenae, the causal agent of oat crown rust.</title>
        <authorList>
            <person name="Miller M.E."/>
            <person name="Zhang Y."/>
            <person name="Omidvar V."/>
            <person name="Sperschneider J."/>
            <person name="Schwessinger B."/>
            <person name="Raley C."/>
            <person name="Palmer J.M."/>
            <person name="Garnica D."/>
            <person name="Upadhyaya N."/>
            <person name="Rathjen J."/>
            <person name="Taylor J.M."/>
            <person name="Park R.F."/>
            <person name="Dodds P.N."/>
            <person name="Hirsch C.D."/>
            <person name="Kianian S.F."/>
            <person name="Figueroa M."/>
        </authorList>
    </citation>
    <scope>NUCLEOTIDE SEQUENCE [LARGE SCALE GENOMIC DNA]</scope>
    <source>
        <strain evidence="3">12NC29</strain>
    </source>
</reference>
<sequence>MLLQVQPLVNLWCLSIPVLSAVPSSTLVSDIGKDAADLSDAPIRKALTETPSTDESKYKPMQMAEKEIQKQYSPKEAATSHERKKLGDVDIADQNRNKEMLDNDYKRRFT</sequence>
<protein>
    <submittedName>
        <fullName evidence="3">Uncharacterized protein</fullName>
    </submittedName>
</protein>
<name>A0A2N5V4Q2_9BASI</name>
<dbReference type="EMBL" id="PGCJ01000132">
    <property type="protein sequence ID" value="PLW44955.1"/>
    <property type="molecule type" value="Genomic_DNA"/>
</dbReference>
<evidence type="ECO:0000256" key="1">
    <source>
        <dbReference type="SAM" id="MobiDB-lite"/>
    </source>
</evidence>
<evidence type="ECO:0000313" key="3">
    <source>
        <dbReference type="EMBL" id="PLW44955.1"/>
    </source>
</evidence>
<organism evidence="3 4">
    <name type="scientific">Puccinia coronata f. sp. avenae</name>
    <dbReference type="NCBI Taxonomy" id="200324"/>
    <lineage>
        <taxon>Eukaryota</taxon>
        <taxon>Fungi</taxon>
        <taxon>Dikarya</taxon>
        <taxon>Basidiomycota</taxon>
        <taxon>Pucciniomycotina</taxon>
        <taxon>Pucciniomycetes</taxon>
        <taxon>Pucciniales</taxon>
        <taxon>Pucciniaceae</taxon>
        <taxon>Puccinia</taxon>
    </lineage>
</organism>
<proteinExistence type="predicted"/>
<feature type="signal peptide" evidence="2">
    <location>
        <begin position="1"/>
        <end position="21"/>
    </location>
</feature>
<keyword evidence="2" id="KW-0732">Signal</keyword>
<evidence type="ECO:0000313" key="4">
    <source>
        <dbReference type="Proteomes" id="UP000235388"/>
    </source>
</evidence>
<dbReference type="AlphaFoldDB" id="A0A2N5V4Q2"/>
<feature type="region of interest" description="Disordered" evidence="1">
    <location>
        <begin position="65"/>
        <end position="110"/>
    </location>
</feature>